<dbReference type="RefSeq" id="WP_410024589.1">
    <property type="nucleotide sequence ID" value="NZ_JBGMEG010000013.1"/>
</dbReference>
<proteinExistence type="predicted"/>
<dbReference type="Gene3D" id="1.10.10.10">
    <property type="entry name" value="Winged helix-like DNA-binding domain superfamily/Winged helix DNA-binding domain"/>
    <property type="match status" value="1"/>
</dbReference>
<organism evidence="1 2">
    <name type="scientific">Anaerococcus groningensis</name>
    <dbReference type="NCBI Taxonomy" id="3115616"/>
    <lineage>
        <taxon>Bacteria</taxon>
        <taxon>Bacillati</taxon>
        <taxon>Bacillota</taxon>
        <taxon>Tissierellia</taxon>
        <taxon>Tissierellales</taxon>
        <taxon>Peptoniphilaceae</taxon>
        <taxon>Anaerococcus</taxon>
    </lineage>
</organism>
<keyword evidence="2" id="KW-1185">Reference proteome</keyword>
<dbReference type="Proteomes" id="UP001637993">
    <property type="component" value="Unassembled WGS sequence"/>
</dbReference>
<evidence type="ECO:0000313" key="2">
    <source>
        <dbReference type="Proteomes" id="UP001637993"/>
    </source>
</evidence>
<reference evidence="1 2" key="1">
    <citation type="journal article" date="2025" name="Anaerobe">
        <title>Description of Anaerococcus kampingiae sp. nov., Anaerococcus groningensis sp. nov., Anaerococcus martiniensis sp. nov., and Anaerococcus cruorum sp. nov., isolated from human clinical specimens.</title>
        <authorList>
            <person name="Boiten K.E."/>
            <person name="Meijer J."/>
            <person name="van Wezel E.M."/>
            <person name="Veloo A.C.M."/>
        </authorList>
    </citation>
    <scope>NUCLEOTIDE SEQUENCE [LARGE SCALE GENOMIC DNA]</scope>
    <source>
        <strain evidence="1 2">ENR1011</strain>
    </source>
</reference>
<evidence type="ECO:0000313" key="1">
    <source>
        <dbReference type="EMBL" id="MFO3718035.1"/>
    </source>
</evidence>
<name>A0ABW9N283_9FIRM</name>
<gene>
    <name evidence="1" type="ORF">AB9Q04_06820</name>
</gene>
<protein>
    <submittedName>
        <fullName evidence="1">GntR family transcriptional regulator</fullName>
    </submittedName>
</protein>
<dbReference type="InterPro" id="IPR036388">
    <property type="entry name" value="WH-like_DNA-bd_sf"/>
</dbReference>
<comment type="caution">
    <text evidence="1">The sequence shown here is derived from an EMBL/GenBank/DDBJ whole genome shotgun (WGS) entry which is preliminary data.</text>
</comment>
<sequence>MAMVYKNKQRQMRDFVITELIKGRLRYGSPLFEKKFFTSKFKVNPSYVDDVLMDLEKEDIIRKNGDRYIVFASDEKIAWLKDEFLHEYINDFLANLDNINVGLNQAIEVLEQRNMANG</sequence>
<dbReference type="EMBL" id="JBGMEG010000013">
    <property type="protein sequence ID" value="MFO3718035.1"/>
    <property type="molecule type" value="Genomic_DNA"/>
</dbReference>
<accession>A0ABW9N283</accession>